<dbReference type="AlphaFoldDB" id="A0A1K9ZM09"/>
<reference evidence="2 3" key="1">
    <citation type="submission" date="2016-11" db="EMBL/GenBank/DDBJ databases">
        <authorList>
            <person name="Jaros S."/>
            <person name="Januszkiewicz K."/>
            <person name="Wedrychowicz H."/>
        </authorList>
    </citation>
    <scope>NUCLEOTIDE SEQUENCE [LARGE SCALE GENOMIC DNA]</scope>
    <source>
        <strain evidence="2">NVI 5450</strain>
    </source>
</reference>
<evidence type="ECO:0000313" key="3">
    <source>
        <dbReference type="Proteomes" id="UP000183794"/>
    </source>
</evidence>
<feature type="compositionally biased region" description="Basic residues" evidence="1">
    <location>
        <begin position="1"/>
        <end position="14"/>
    </location>
</feature>
<dbReference type="OrthoDB" id="6270900at2"/>
<evidence type="ECO:0000256" key="1">
    <source>
        <dbReference type="SAM" id="MobiDB-lite"/>
    </source>
</evidence>
<proteinExistence type="predicted"/>
<dbReference type="RefSeq" id="WP_075497432.1">
    <property type="nucleotide sequence ID" value="NZ_CAWRBC010000046.1"/>
</dbReference>
<dbReference type="EMBL" id="FPLD01000076">
    <property type="protein sequence ID" value="SGZ05447.1"/>
    <property type="molecule type" value="Genomic_DNA"/>
</dbReference>
<feature type="compositionally biased region" description="Polar residues" evidence="1">
    <location>
        <begin position="31"/>
        <end position="40"/>
    </location>
</feature>
<protein>
    <submittedName>
        <fullName evidence="2">Uncharacterized protein</fullName>
    </submittedName>
</protein>
<feature type="region of interest" description="Disordered" evidence="1">
    <location>
        <begin position="1"/>
        <end position="43"/>
    </location>
</feature>
<gene>
    <name evidence="2" type="ORF">NVI5450_2909</name>
</gene>
<sequence>MSAKKALKKLKKQSNKIEKKSLKQLHKLSKMTSQSAANNSEWHHEIKGLSQDVITSMMSELKTPLEPVISWFKESSNHVEYNKDVIASGQILTLAQHQQRTATRSVLNIPLKSPACKKCPARANGICKCAAKKFKNS</sequence>
<evidence type="ECO:0000313" key="2">
    <source>
        <dbReference type="EMBL" id="SGZ05447.1"/>
    </source>
</evidence>
<dbReference type="Proteomes" id="UP000183794">
    <property type="component" value="Unassembled WGS sequence"/>
</dbReference>
<organism evidence="2 3">
    <name type="scientific">Moritella viscosa</name>
    <dbReference type="NCBI Taxonomy" id="80854"/>
    <lineage>
        <taxon>Bacteria</taxon>
        <taxon>Pseudomonadati</taxon>
        <taxon>Pseudomonadota</taxon>
        <taxon>Gammaproteobacteria</taxon>
        <taxon>Alteromonadales</taxon>
        <taxon>Moritellaceae</taxon>
        <taxon>Moritella</taxon>
    </lineage>
</organism>
<name>A0A1K9ZM09_9GAMM</name>
<accession>A0A1K9ZM09</accession>